<organism evidence="1 2">
    <name type="scientific">Metapseudomonas resinovorans</name>
    <name type="common">Pseudomonas resinovorans</name>
    <dbReference type="NCBI Taxonomy" id="53412"/>
    <lineage>
        <taxon>Bacteria</taxon>
        <taxon>Pseudomonadati</taxon>
        <taxon>Pseudomonadota</taxon>
        <taxon>Gammaproteobacteria</taxon>
        <taxon>Pseudomonadales</taxon>
        <taxon>Pseudomonadaceae</taxon>
        <taxon>Metapseudomonas</taxon>
    </lineage>
</organism>
<comment type="caution">
    <text evidence="1">The sequence shown here is derived from an EMBL/GenBank/DDBJ whole genome shotgun (WGS) entry which is preliminary data.</text>
</comment>
<evidence type="ECO:0000313" key="1">
    <source>
        <dbReference type="EMBL" id="MDA8485962.1"/>
    </source>
</evidence>
<gene>
    <name evidence="1" type="ORF">NNO07_23100</name>
</gene>
<reference evidence="1 2" key="1">
    <citation type="submission" date="2022-07" db="EMBL/GenBank/DDBJ databases">
        <title>Genome Analysis of Selected Gammaproteobacteria from Nigerian Food snails.</title>
        <authorList>
            <person name="Okafor A.C."/>
        </authorList>
    </citation>
    <scope>NUCLEOTIDE SEQUENCE [LARGE SCALE GENOMIC DNA]</scope>
    <source>
        <strain evidence="1 2">Awg 2</strain>
    </source>
</reference>
<dbReference type="GO" id="GO:0003677">
    <property type="term" value="F:DNA binding"/>
    <property type="evidence" value="ECO:0007669"/>
    <property type="project" value="UniProtKB-KW"/>
</dbReference>
<evidence type="ECO:0000313" key="2">
    <source>
        <dbReference type="Proteomes" id="UP001211689"/>
    </source>
</evidence>
<dbReference type="EMBL" id="JANEWF010000037">
    <property type="protein sequence ID" value="MDA8485962.1"/>
    <property type="molecule type" value="Genomic_DNA"/>
</dbReference>
<proteinExistence type="predicted"/>
<keyword evidence="1" id="KW-0238">DNA-binding</keyword>
<sequence>MNGTNESLNNLNNLPAGRYDAVCSPEAFASMCGVSDDTVMGWIKTGTVPAVRMKGAQLVNLERLCQDLEQGKDQFDEGDYAND</sequence>
<dbReference type="Proteomes" id="UP001211689">
    <property type="component" value="Unassembled WGS sequence"/>
</dbReference>
<accession>A0ABT4YAQ2</accession>
<name>A0ABT4YAQ2_METRE</name>
<protein>
    <submittedName>
        <fullName evidence="1">DNA-binding protein</fullName>
    </submittedName>
</protein>
<keyword evidence="2" id="KW-1185">Reference proteome</keyword>
<dbReference type="RefSeq" id="WP_271472075.1">
    <property type="nucleotide sequence ID" value="NZ_JANEWF010000037.1"/>
</dbReference>